<evidence type="ECO:0000313" key="2">
    <source>
        <dbReference type="Proteomes" id="UP000799423"/>
    </source>
</evidence>
<accession>A0A6A7BA68</accession>
<name>A0A6A7BA68_9PLEO</name>
<dbReference type="Proteomes" id="UP000799423">
    <property type="component" value="Unassembled WGS sequence"/>
</dbReference>
<dbReference type="InterPro" id="IPR023213">
    <property type="entry name" value="CAT-like_dom_sf"/>
</dbReference>
<protein>
    <recommendedName>
        <fullName evidence="3">LysR family regulatory protein</fullName>
    </recommendedName>
</protein>
<dbReference type="OrthoDB" id="21502at2759"/>
<keyword evidence="2" id="KW-1185">Reference proteome</keyword>
<evidence type="ECO:0008006" key="3">
    <source>
        <dbReference type="Google" id="ProtNLM"/>
    </source>
</evidence>
<dbReference type="Gene3D" id="3.30.559.10">
    <property type="entry name" value="Chloramphenicol acetyltransferase-like domain"/>
    <property type="match status" value="2"/>
</dbReference>
<proteinExistence type="predicted"/>
<reference evidence="1" key="1">
    <citation type="submission" date="2020-01" db="EMBL/GenBank/DDBJ databases">
        <authorList>
            <consortium name="DOE Joint Genome Institute"/>
            <person name="Haridas S."/>
            <person name="Albert R."/>
            <person name="Binder M."/>
            <person name="Bloem J."/>
            <person name="Labutti K."/>
            <person name="Salamov A."/>
            <person name="Andreopoulos B."/>
            <person name="Baker S.E."/>
            <person name="Barry K."/>
            <person name="Bills G."/>
            <person name="Bluhm B.H."/>
            <person name="Cannon C."/>
            <person name="Castanera R."/>
            <person name="Culley D.E."/>
            <person name="Daum C."/>
            <person name="Ezra D."/>
            <person name="Gonzalez J.B."/>
            <person name="Henrissat B."/>
            <person name="Kuo A."/>
            <person name="Liang C."/>
            <person name="Lipzen A."/>
            <person name="Lutzoni F."/>
            <person name="Magnuson J."/>
            <person name="Mondo S."/>
            <person name="Nolan M."/>
            <person name="Ohm R."/>
            <person name="Pangilinan J."/>
            <person name="Park H.-J."/>
            <person name="Ramirez L."/>
            <person name="Alfaro M."/>
            <person name="Sun H."/>
            <person name="Tritt A."/>
            <person name="Yoshinaga Y."/>
            <person name="Zwiers L.-H."/>
            <person name="Turgeon B.G."/>
            <person name="Goodwin S.B."/>
            <person name="Spatafora J.W."/>
            <person name="Crous P.W."/>
            <person name="Grigoriev I.V."/>
        </authorList>
    </citation>
    <scope>NUCLEOTIDE SEQUENCE</scope>
    <source>
        <strain evidence="1">IPT5</strain>
    </source>
</reference>
<sequence length="543" mass="60678">MAALWKWISGRPTVPERVPTDTVIPLHRFDDTVANRSINFEYHMQFEEVLDAEKIAAALWKLLERPGWRKLGARLRQNDKGKLEYHIPAHYTKERPPINFSKIGHNLPLADHRLSKVLPRPNGTLQSFDTAPLLSEHLDLKDHPRYLADWLYTDKPQLGLHIVTFTDATFITMTWNHTLFDAMGQRALFDAWIAMLEGRENDIPEFVGYDSDPLDALGAPVSSSPSNAKDDAAPVIEEFVLKDRFLTGLSKLYLIFNYMWEAIFHPSESPHMVCMPGTYLEHLRREAYADLATAPDELLTYTNNNSAPSNTPPKPFISDGDILLSWTFRLLTASNPTLLSPPRPLLVLNVMDVRSLLSTTTDGYASLIPKSKAYVYNCVTASFSFFPRAIDMLTQPLGHVAARIRKDLATQRRRAQVEAVQRLARDTPFPMFGSGNMGLSAFSNWEKAKFFGLDFGAAAAVVGENAATHNTKTNNMRKTARPIYIQPFCTTPRGFIIRGAANCIGVDGKGNVWISCMIRSEFTPLLEAEIGKLAVAAAGEVSG</sequence>
<gene>
    <name evidence="1" type="ORF">T440DRAFT_395284</name>
</gene>
<evidence type="ECO:0000313" key="1">
    <source>
        <dbReference type="EMBL" id="KAF2851249.1"/>
    </source>
</evidence>
<organism evidence="1 2">
    <name type="scientific">Plenodomus tracheiphilus IPT5</name>
    <dbReference type="NCBI Taxonomy" id="1408161"/>
    <lineage>
        <taxon>Eukaryota</taxon>
        <taxon>Fungi</taxon>
        <taxon>Dikarya</taxon>
        <taxon>Ascomycota</taxon>
        <taxon>Pezizomycotina</taxon>
        <taxon>Dothideomycetes</taxon>
        <taxon>Pleosporomycetidae</taxon>
        <taxon>Pleosporales</taxon>
        <taxon>Pleosporineae</taxon>
        <taxon>Leptosphaeriaceae</taxon>
        <taxon>Plenodomus</taxon>
    </lineage>
</organism>
<dbReference type="AlphaFoldDB" id="A0A6A7BA68"/>
<dbReference type="EMBL" id="MU006303">
    <property type="protein sequence ID" value="KAF2851249.1"/>
    <property type="molecule type" value="Genomic_DNA"/>
</dbReference>